<gene>
    <name evidence="2" type="ORF">IE4771_CH00452</name>
</gene>
<feature type="domain" description="Antitoxin FitA-like ribbon-helix-helix" evidence="1">
    <location>
        <begin position="4"/>
        <end position="38"/>
    </location>
</feature>
<accession>A0A060HVN5</accession>
<proteinExistence type="predicted"/>
<dbReference type="RefSeq" id="WP_038686534.1">
    <property type="nucleotide sequence ID" value="NZ_CP006986.1"/>
</dbReference>
<dbReference type="Gene3D" id="1.10.1220.10">
    <property type="entry name" value="Met repressor-like"/>
    <property type="match status" value="1"/>
</dbReference>
<dbReference type="GO" id="GO:0006355">
    <property type="term" value="P:regulation of DNA-templated transcription"/>
    <property type="evidence" value="ECO:0007669"/>
    <property type="project" value="InterPro"/>
</dbReference>
<dbReference type="HOGENOM" id="CLU_168829_3_0_5"/>
<dbReference type="InterPro" id="IPR010985">
    <property type="entry name" value="Ribbon_hlx_hlx"/>
</dbReference>
<dbReference type="AlphaFoldDB" id="A0A060HVN5"/>
<reference evidence="2 3" key="1">
    <citation type="submission" date="2013-12" db="EMBL/GenBank/DDBJ databases">
        <title>Complete genome sequence of Rhizobium etli bv. mimosae IE4771.</title>
        <authorList>
            <person name="Bustos P."/>
            <person name="Santamaria R.I."/>
            <person name="Lozano L."/>
            <person name="Ormeno-Orrillo E."/>
            <person name="Rogel M.A."/>
            <person name="Romero D."/>
            <person name="Cevallos M.A."/>
            <person name="Martinez-Romero E."/>
            <person name="Gonzalez V."/>
        </authorList>
    </citation>
    <scope>NUCLEOTIDE SEQUENCE [LARGE SCALE GENOMIC DNA]</scope>
    <source>
        <strain evidence="2 3">IE4771</strain>
    </source>
</reference>
<sequence>MGDLLIRDVPDAMKRQLQESAQRNGRSLSEEAIEIIRRQIAVGRSGASAGQRLRSLMSDARLSDEEVEAIAASRHELDREPPRFDT</sequence>
<dbReference type="InterPro" id="IPR053853">
    <property type="entry name" value="FitA-like_RHH"/>
</dbReference>
<dbReference type="Proteomes" id="UP000027180">
    <property type="component" value="Chromosome"/>
</dbReference>
<dbReference type="KEGG" id="rei:IE4771_CH00452"/>
<dbReference type="EMBL" id="CP006986">
    <property type="protein sequence ID" value="AIC25617.1"/>
    <property type="molecule type" value="Genomic_DNA"/>
</dbReference>
<dbReference type="OrthoDB" id="8083485at2"/>
<protein>
    <submittedName>
        <fullName evidence="2">Ribbon-helix-helix domain-containing protein</fullName>
    </submittedName>
</protein>
<dbReference type="InterPro" id="IPR013321">
    <property type="entry name" value="Arc_rbn_hlx_hlx"/>
</dbReference>
<name>A0A060HVN5_RHIET</name>
<evidence type="ECO:0000313" key="3">
    <source>
        <dbReference type="Proteomes" id="UP000027180"/>
    </source>
</evidence>
<organism evidence="2 3">
    <name type="scientific">Rhizobium etli bv. mimosae str. IE4771</name>
    <dbReference type="NCBI Taxonomy" id="1432050"/>
    <lineage>
        <taxon>Bacteria</taxon>
        <taxon>Pseudomonadati</taxon>
        <taxon>Pseudomonadota</taxon>
        <taxon>Alphaproteobacteria</taxon>
        <taxon>Hyphomicrobiales</taxon>
        <taxon>Rhizobiaceae</taxon>
        <taxon>Rhizobium/Agrobacterium group</taxon>
        <taxon>Rhizobium</taxon>
    </lineage>
</organism>
<evidence type="ECO:0000259" key="1">
    <source>
        <dbReference type="Pfam" id="PF22513"/>
    </source>
</evidence>
<dbReference type="Pfam" id="PF22513">
    <property type="entry name" value="FitA-like_RHH"/>
    <property type="match status" value="1"/>
</dbReference>
<dbReference type="SUPFAM" id="SSF47598">
    <property type="entry name" value="Ribbon-helix-helix"/>
    <property type="match status" value="1"/>
</dbReference>
<evidence type="ECO:0000313" key="2">
    <source>
        <dbReference type="EMBL" id="AIC25617.1"/>
    </source>
</evidence>